<dbReference type="InterPro" id="IPR042187">
    <property type="entry name" value="Flagellin_C_sub2"/>
</dbReference>
<dbReference type="GO" id="GO:0005198">
    <property type="term" value="F:structural molecule activity"/>
    <property type="evidence" value="ECO:0007669"/>
    <property type="project" value="InterPro"/>
</dbReference>
<accession>A0A377BMV8</accession>
<keyword evidence="6" id="KW-0282">Flagellum</keyword>
<dbReference type="Pfam" id="PF00700">
    <property type="entry name" value="Flagellin_C"/>
    <property type="match status" value="1"/>
</dbReference>
<reference evidence="6 7" key="1">
    <citation type="submission" date="2018-06" db="EMBL/GenBank/DDBJ databases">
        <authorList>
            <consortium name="Pathogen Informatics"/>
            <person name="Doyle S."/>
        </authorList>
    </citation>
    <scope>NUCLEOTIDE SEQUENCE [LARGE SCALE GENOMIC DNA]</scope>
    <source>
        <strain evidence="6 7">NCTC13148</strain>
    </source>
</reference>
<keyword evidence="3" id="KW-0975">Bacterial flagellum</keyword>
<dbReference type="EMBL" id="UGET01000004">
    <property type="protein sequence ID" value="STL72480.1"/>
    <property type="molecule type" value="Genomic_DNA"/>
</dbReference>
<evidence type="ECO:0000256" key="3">
    <source>
        <dbReference type="ARBA" id="ARBA00023143"/>
    </source>
</evidence>
<dbReference type="Pfam" id="PF12445">
    <property type="entry name" value="FliC"/>
    <property type="match status" value="1"/>
</dbReference>
<organism evidence="6 7">
    <name type="scientific">Escherichia coli</name>
    <dbReference type="NCBI Taxonomy" id="562"/>
    <lineage>
        <taxon>Bacteria</taxon>
        <taxon>Pseudomonadati</taxon>
        <taxon>Pseudomonadota</taxon>
        <taxon>Gammaproteobacteria</taxon>
        <taxon>Enterobacterales</taxon>
        <taxon>Enterobacteriaceae</taxon>
        <taxon>Escherichia</taxon>
    </lineage>
</organism>
<dbReference type="Proteomes" id="UP000254255">
    <property type="component" value="Unassembled WGS sequence"/>
</dbReference>
<dbReference type="Gene3D" id="1.20.1330.10">
    <property type="entry name" value="f41 fragment of flagellin, N-terminal domain"/>
    <property type="match status" value="1"/>
</dbReference>
<comment type="similarity">
    <text evidence="2">Belongs to the bacterial flagellin family.</text>
</comment>
<name>A0A377BMV8_ECOLX</name>
<evidence type="ECO:0000256" key="2">
    <source>
        <dbReference type="ARBA" id="ARBA00005709"/>
    </source>
</evidence>
<evidence type="ECO:0000259" key="4">
    <source>
        <dbReference type="Pfam" id="PF00700"/>
    </source>
</evidence>
<proteinExistence type="inferred from homology"/>
<dbReference type="PANTHER" id="PTHR42792">
    <property type="entry name" value="FLAGELLIN"/>
    <property type="match status" value="1"/>
</dbReference>
<evidence type="ECO:0000313" key="6">
    <source>
        <dbReference type="EMBL" id="STL72480.1"/>
    </source>
</evidence>
<gene>
    <name evidence="6" type="primary">fliC_1</name>
    <name evidence="6" type="ORF">NCTC13148_01483</name>
</gene>
<feature type="domain" description="Flagellin H7-serospecific" evidence="5">
    <location>
        <begin position="8"/>
        <end position="132"/>
    </location>
</feature>
<dbReference type="Gene3D" id="2.170.280.10">
    <property type="entry name" value="f41 fragment of flagellin, middle domain"/>
    <property type="match status" value="1"/>
</dbReference>
<dbReference type="PANTHER" id="PTHR42792:SF2">
    <property type="entry name" value="FLAGELLIN"/>
    <property type="match status" value="1"/>
</dbReference>
<dbReference type="SUPFAM" id="SSF64518">
    <property type="entry name" value="Phase 1 flagellin"/>
    <property type="match status" value="1"/>
</dbReference>
<dbReference type="InterPro" id="IPR046358">
    <property type="entry name" value="Flagellin_C"/>
</dbReference>
<dbReference type="Gene3D" id="6.10.10.10">
    <property type="entry name" value="Flagellar export chaperone, C-terminal domain"/>
    <property type="match status" value="1"/>
</dbReference>
<dbReference type="AlphaFoldDB" id="A0A377BMV8"/>
<keyword evidence="6" id="KW-0969">Cilium</keyword>
<keyword evidence="6" id="KW-0966">Cell projection</keyword>
<comment type="subcellular location">
    <subcellularLocation>
        <location evidence="1">Bacterial flagellum</location>
    </subcellularLocation>
</comment>
<evidence type="ECO:0000313" key="7">
    <source>
        <dbReference type="Proteomes" id="UP000254255"/>
    </source>
</evidence>
<protein>
    <submittedName>
        <fullName evidence="6">Flagellin</fullName>
    </submittedName>
</protein>
<dbReference type="InterPro" id="IPR001492">
    <property type="entry name" value="Flagellin"/>
</dbReference>
<feature type="domain" description="Flagellin C-terminal" evidence="4">
    <location>
        <begin position="141"/>
        <end position="226"/>
    </location>
</feature>
<dbReference type="InterPro" id="IPR032826">
    <property type="entry name" value="FliC_H7"/>
</dbReference>
<sequence>MTEASLSTLAANNTKATTIDIGGTSISFTGNSTTPNTITYSVTGAKVDQAAFDKAVSTSGNDVDFTTAGYSVDGATGAVTKGVAPVYIDNNGALTTSDTVDFYLQDDGSVTNGSGKAVYKDADGKLTTDAETKAATTADPLKALDEAISSIDKFRSSLGAVQNRLDSAVTNLNNTTTNLSEAQSRIQDADYATEVSNMSKAQIIQQAGNSVLAKANQVPQQVLSLLQG</sequence>
<evidence type="ECO:0000256" key="1">
    <source>
        <dbReference type="ARBA" id="ARBA00004365"/>
    </source>
</evidence>
<evidence type="ECO:0000259" key="5">
    <source>
        <dbReference type="Pfam" id="PF12445"/>
    </source>
</evidence>
<dbReference type="GO" id="GO:0009288">
    <property type="term" value="C:bacterial-type flagellum"/>
    <property type="evidence" value="ECO:0007669"/>
    <property type="project" value="UniProtKB-SubCell"/>
</dbReference>